<accession>A0ABW2VCH7</accession>
<organism evidence="4 5">
    <name type="scientific">Streptomyces lutosisoli</name>
    <dbReference type="NCBI Taxonomy" id="2665721"/>
    <lineage>
        <taxon>Bacteria</taxon>
        <taxon>Bacillati</taxon>
        <taxon>Actinomycetota</taxon>
        <taxon>Actinomycetes</taxon>
        <taxon>Kitasatosporales</taxon>
        <taxon>Streptomycetaceae</taxon>
        <taxon>Streptomyces</taxon>
    </lineage>
</organism>
<evidence type="ECO:0000259" key="3">
    <source>
        <dbReference type="Pfam" id="PF13828"/>
    </source>
</evidence>
<feature type="domain" description="DUF4190" evidence="3">
    <location>
        <begin position="217"/>
        <end position="282"/>
    </location>
</feature>
<dbReference type="Proteomes" id="UP001596957">
    <property type="component" value="Unassembled WGS sequence"/>
</dbReference>
<feature type="region of interest" description="Disordered" evidence="1">
    <location>
        <begin position="1"/>
        <end position="176"/>
    </location>
</feature>
<evidence type="ECO:0000313" key="5">
    <source>
        <dbReference type="Proteomes" id="UP001596957"/>
    </source>
</evidence>
<feature type="compositionally biased region" description="Pro residues" evidence="1">
    <location>
        <begin position="158"/>
        <end position="174"/>
    </location>
</feature>
<dbReference type="InterPro" id="IPR025241">
    <property type="entry name" value="DUF4190"/>
</dbReference>
<reference evidence="5" key="1">
    <citation type="journal article" date="2019" name="Int. J. Syst. Evol. Microbiol.">
        <title>The Global Catalogue of Microorganisms (GCM) 10K type strain sequencing project: providing services to taxonomists for standard genome sequencing and annotation.</title>
        <authorList>
            <consortium name="The Broad Institute Genomics Platform"/>
            <consortium name="The Broad Institute Genome Sequencing Center for Infectious Disease"/>
            <person name="Wu L."/>
            <person name="Ma J."/>
        </authorList>
    </citation>
    <scope>NUCLEOTIDE SEQUENCE [LARGE SCALE GENOMIC DNA]</scope>
    <source>
        <strain evidence="5">CGMCC 4.7198</strain>
    </source>
</reference>
<keyword evidence="2" id="KW-1133">Transmembrane helix</keyword>
<dbReference type="Pfam" id="PF13828">
    <property type="entry name" value="DUF4190"/>
    <property type="match status" value="1"/>
</dbReference>
<comment type="caution">
    <text evidence="4">The sequence shown here is derived from an EMBL/GenBank/DDBJ whole genome shotgun (WGS) entry which is preliminary data.</text>
</comment>
<keyword evidence="2" id="KW-0812">Transmembrane</keyword>
<dbReference type="RefSeq" id="WP_381248330.1">
    <property type="nucleotide sequence ID" value="NZ_JBHTBI010000002.1"/>
</dbReference>
<evidence type="ECO:0000256" key="1">
    <source>
        <dbReference type="SAM" id="MobiDB-lite"/>
    </source>
</evidence>
<proteinExistence type="predicted"/>
<evidence type="ECO:0000313" key="4">
    <source>
        <dbReference type="EMBL" id="MFD0280875.1"/>
    </source>
</evidence>
<feature type="transmembrane region" description="Helical" evidence="2">
    <location>
        <begin position="222"/>
        <end position="248"/>
    </location>
</feature>
<name>A0ABW2VCH7_9ACTN</name>
<dbReference type="EMBL" id="JBHTEC010000001">
    <property type="protein sequence ID" value="MFD0280875.1"/>
    <property type="molecule type" value="Genomic_DNA"/>
</dbReference>
<feature type="compositionally biased region" description="Low complexity" evidence="1">
    <location>
        <begin position="34"/>
        <end position="53"/>
    </location>
</feature>
<evidence type="ECO:0000256" key="2">
    <source>
        <dbReference type="SAM" id="Phobius"/>
    </source>
</evidence>
<keyword evidence="5" id="KW-1185">Reference proteome</keyword>
<feature type="compositionally biased region" description="Pro residues" evidence="1">
    <location>
        <begin position="130"/>
        <end position="141"/>
    </location>
</feature>
<sequence length="315" mass="31533">MTERTTEGTPRMSDDARTPEAPRDAATWAPPDQGVPATPADAATAGSAAPGVDSGDAVSKVPLDKPSADGSPEPNPWAPPTETAPSGWGTAPTPPYAHEQPTVTAVPGAGTPGPQTWDNPFAPPSSDAPFAPPSPGTPAPQPQHWGNPFAPPEARTPYPQPAPGEPVPPPPIAPDGPGALPYGYGYPQYATAPPQAAHQGVPGYGWPVLPPAPSNGMGTAGLVLGILAAVVFCLWPLAIVLGILGVIFGVIGRRKARRGEATNPGQALAGIICGAVGIALGIGMLVFLIVVPDDSGNGGSSDGGGFSTSLAAEQR</sequence>
<gene>
    <name evidence="4" type="ORF">ACFQZP_04160</name>
</gene>
<protein>
    <submittedName>
        <fullName evidence="4">DUF4190 domain-containing protein</fullName>
    </submittedName>
</protein>
<keyword evidence="2" id="KW-0472">Membrane</keyword>
<feature type="transmembrane region" description="Helical" evidence="2">
    <location>
        <begin position="268"/>
        <end position="291"/>
    </location>
</feature>
<feature type="compositionally biased region" description="Basic and acidic residues" evidence="1">
    <location>
        <begin position="1"/>
        <end position="23"/>
    </location>
</feature>